<proteinExistence type="predicted"/>
<name>A0A1C3ENH2_9PLAN</name>
<dbReference type="AlphaFoldDB" id="A0A1C3ENH2"/>
<keyword evidence="2" id="KW-1185">Reference proteome</keyword>
<accession>A0A1C3ENH2</accession>
<sequence length="85" mass="9623">MSSPTPTLQAMLASLSSESFHRQNCENGLIEFSFLRNYAINEVLWTEGPRPRLDRFSTSCEKSASTSSLRLRVRESSELARRVKG</sequence>
<organism evidence="1 2">
    <name type="scientific">Planctopirus hydrillae</name>
    <dbReference type="NCBI Taxonomy" id="1841610"/>
    <lineage>
        <taxon>Bacteria</taxon>
        <taxon>Pseudomonadati</taxon>
        <taxon>Planctomycetota</taxon>
        <taxon>Planctomycetia</taxon>
        <taxon>Planctomycetales</taxon>
        <taxon>Planctomycetaceae</taxon>
        <taxon>Planctopirus</taxon>
    </lineage>
</organism>
<reference evidence="1 2" key="1">
    <citation type="submission" date="2016-05" db="EMBL/GenBank/DDBJ databases">
        <title>Genomic and physiological characterization of Planctopirus sp. isolated from fresh water lake.</title>
        <authorList>
            <person name="Subhash Y."/>
            <person name="Ramana C."/>
        </authorList>
    </citation>
    <scope>NUCLEOTIDE SEQUENCE [LARGE SCALE GENOMIC DNA]</scope>
    <source>
        <strain evidence="1 2">JC280</strain>
    </source>
</reference>
<dbReference type="Proteomes" id="UP000094828">
    <property type="component" value="Unassembled WGS sequence"/>
</dbReference>
<dbReference type="EMBL" id="LYDR01000039">
    <property type="protein sequence ID" value="ODA34772.1"/>
    <property type="molecule type" value="Genomic_DNA"/>
</dbReference>
<protein>
    <submittedName>
        <fullName evidence="1">Uncharacterized protein</fullName>
    </submittedName>
</protein>
<dbReference type="STRING" id="1841610.A6X21_03685"/>
<gene>
    <name evidence="1" type="ORF">A6X21_03685</name>
</gene>
<comment type="caution">
    <text evidence="1">The sequence shown here is derived from an EMBL/GenBank/DDBJ whole genome shotgun (WGS) entry which is preliminary data.</text>
</comment>
<evidence type="ECO:0000313" key="1">
    <source>
        <dbReference type="EMBL" id="ODA34772.1"/>
    </source>
</evidence>
<evidence type="ECO:0000313" key="2">
    <source>
        <dbReference type="Proteomes" id="UP000094828"/>
    </source>
</evidence>